<dbReference type="SUPFAM" id="SSF53098">
    <property type="entry name" value="Ribonuclease H-like"/>
    <property type="match status" value="1"/>
</dbReference>
<dbReference type="Proteomes" id="UP000827284">
    <property type="component" value="Unassembled WGS sequence"/>
</dbReference>
<dbReference type="GO" id="GO:0003676">
    <property type="term" value="F:nucleic acid binding"/>
    <property type="evidence" value="ECO:0007669"/>
    <property type="project" value="InterPro"/>
</dbReference>
<name>A0A9P3LZ02_9FUNG</name>
<reference evidence="3" key="1">
    <citation type="submission" date="2021-11" db="EMBL/GenBank/DDBJ databases">
        <authorList>
            <person name="Herlambang A."/>
            <person name="Guo Y."/>
            <person name="Takashima Y."/>
            <person name="Nishizawa T."/>
        </authorList>
    </citation>
    <scope>NUCLEOTIDE SEQUENCE</scope>
    <source>
        <strain evidence="3">E1425</strain>
    </source>
</reference>
<evidence type="ECO:0000313" key="4">
    <source>
        <dbReference type="Proteomes" id="UP000827284"/>
    </source>
</evidence>
<dbReference type="InterPro" id="IPR001584">
    <property type="entry name" value="Integrase_cat-core"/>
</dbReference>
<dbReference type="OrthoDB" id="2447315at2759"/>
<dbReference type="PROSITE" id="PS50994">
    <property type="entry name" value="INTEGRASE"/>
    <property type="match status" value="1"/>
</dbReference>
<proteinExistence type="predicted"/>
<dbReference type="PANTHER" id="PTHR37984:SF5">
    <property type="entry name" value="PROTEIN NYNRIN-LIKE"/>
    <property type="match status" value="1"/>
</dbReference>
<organism evidence="3 4">
    <name type="scientific">Entomortierella parvispora</name>
    <dbReference type="NCBI Taxonomy" id="205924"/>
    <lineage>
        <taxon>Eukaryota</taxon>
        <taxon>Fungi</taxon>
        <taxon>Fungi incertae sedis</taxon>
        <taxon>Mucoromycota</taxon>
        <taxon>Mortierellomycotina</taxon>
        <taxon>Mortierellomycetes</taxon>
        <taxon>Mortierellales</taxon>
        <taxon>Mortierellaceae</taxon>
        <taxon>Entomortierella</taxon>
    </lineage>
</organism>
<gene>
    <name evidence="3" type="ORF">EMPS_07773</name>
</gene>
<feature type="domain" description="Integrase catalytic" evidence="2">
    <location>
        <begin position="70"/>
        <end position="189"/>
    </location>
</feature>
<comment type="caution">
    <text evidence="3">The sequence shown here is derived from an EMBL/GenBank/DDBJ whole genome shotgun (WGS) entry which is preliminary data.</text>
</comment>
<dbReference type="EMBL" id="BQFW01000011">
    <property type="protein sequence ID" value="GJJ75415.1"/>
    <property type="molecule type" value="Genomic_DNA"/>
</dbReference>
<dbReference type="Gene3D" id="3.30.420.10">
    <property type="entry name" value="Ribonuclease H-like superfamily/Ribonuclease H"/>
    <property type="match status" value="1"/>
</dbReference>
<evidence type="ECO:0000313" key="3">
    <source>
        <dbReference type="EMBL" id="GJJ75415.1"/>
    </source>
</evidence>
<dbReference type="PANTHER" id="PTHR37984">
    <property type="entry name" value="PROTEIN CBG26694"/>
    <property type="match status" value="1"/>
</dbReference>
<dbReference type="InterPro" id="IPR012337">
    <property type="entry name" value="RNaseH-like_sf"/>
</dbReference>
<protein>
    <recommendedName>
        <fullName evidence="2">Integrase catalytic domain-containing protein</fullName>
    </recommendedName>
</protein>
<dbReference type="GO" id="GO:0015074">
    <property type="term" value="P:DNA integration"/>
    <property type="evidence" value="ECO:0007669"/>
    <property type="project" value="InterPro"/>
</dbReference>
<evidence type="ECO:0000259" key="2">
    <source>
        <dbReference type="PROSITE" id="PS50994"/>
    </source>
</evidence>
<dbReference type="InterPro" id="IPR036397">
    <property type="entry name" value="RNaseH_sf"/>
</dbReference>
<reference evidence="3" key="2">
    <citation type="journal article" date="2022" name="Microbiol. Resour. Announc.">
        <title>Whole-Genome Sequence of Entomortierella parvispora E1425, a Mucoromycotan Fungus Associated with Burkholderiaceae-Related Endosymbiotic Bacteria.</title>
        <authorList>
            <person name="Herlambang A."/>
            <person name="Guo Y."/>
            <person name="Takashima Y."/>
            <person name="Narisawa K."/>
            <person name="Ohta H."/>
            <person name="Nishizawa T."/>
        </authorList>
    </citation>
    <scope>NUCLEOTIDE SEQUENCE</scope>
    <source>
        <strain evidence="3">E1425</strain>
    </source>
</reference>
<accession>A0A9P3LZ02</accession>
<evidence type="ECO:0000256" key="1">
    <source>
        <dbReference type="SAM" id="MobiDB-lite"/>
    </source>
</evidence>
<keyword evidence="4" id="KW-1185">Reference proteome</keyword>
<sequence length="262" mass="29587">MRCHLQKEREEQRISGATCRVAAARLHHLIVLGCCHHGLHRPSSTHSPQLQHHHGLCRKLTKLARFVPNTTSATAVDVAHQFFNNTFKLHGLPTSIISDRDTRFTSRYGQQLHKLLDVKLALSSAYHLQTDGQTEVMNKTLKTMLRAFVDNKQSNWDQLLPSLEFAYSNYQRFHWLLSVLPRHWSTPSSPNSASQCAEQASPHRRQFSHGAGHNAHPCPRCTPVRSESPGICLRMLGCALLMTMAAVMTTAQKSRRANLSFQ</sequence>
<dbReference type="InterPro" id="IPR050951">
    <property type="entry name" value="Retrovirus_Pol_polyprotein"/>
</dbReference>
<dbReference type="GO" id="GO:0005634">
    <property type="term" value="C:nucleus"/>
    <property type="evidence" value="ECO:0007669"/>
    <property type="project" value="UniProtKB-ARBA"/>
</dbReference>
<dbReference type="AlphaFoldDB" id="A0A9P3LZ02"/>
<feature type="region of interest" description="Disordered" evidence="1">
    <location>
        <begin position="188"/>
        <end position="215"/>
    </location>
</feature>
<feature type="compositionally biased region" description="Polar residues" evidence="1">
    <location>
        <begin position="188"/>
        <end position="198"/>
    </location>
</feature>